<dbReference type="InterPro" id="IPR036075">
    <property type="entry name" value="ARMT-1-like_metal-bd_sf"/>
</dbReference>
<evidence type="ECO:0000256" key="2">
    <source>
        <dbReference type="SAM" id="MobiDB-lite"/>
    </source>
</evidence>
<protein>
    <recommendedName>
        <fullName evidence="3">Damage-control phosphatase ARMT1-like metal-binding domain-containing protein</fullName>
    </recommendedName>
</protein>
<dbReference type="Pfam" id="PF01937">
    <property type="entry name" value="ARMT1-like_dom"/>
    <property type="match status" value="1"/>
</dbReference>
<organism evidence="4 5">
    <name type="scientific">Chlorella ohadii</name>
    <dbReference type="NCBI Taxonomy" id="2649997"/>
    <lineage>
        <taxon>Eukaryota</taxon>
        <taxon>Viridiplantae</taxon>
        <taxon>Chlorophyta</taxon>
        <taxon>core chlorophytes</taxon>
        <taxon>Trebouxiophyceae</taxon>
        <taxon>Chlorellales</taxon>
        <taxon>Chlorellaceae</taxon>
        <taxon>Chlorella clade</taxon>
        <taxon>Chlorella</taxon>
    </lineage>
</organism>
<dbReference type="Proteomes" id="UP001205105">
    <property type="component" value="Unassembled WGS sequence"/>
</dbReference>
<dbReference type="AlphaFoldDB" id="A0AAD5E3G9"/>
<evidence type="ECO:0000313" key="4">
    <source>
        <dbReference type="EMBL" id="KAI7846494.1"/>
    </source>
</evidence>
<reference evidence="4" key="1">
    <citation type="submission" date="2020-11" db="EMBL/GenBank/DDBJ databases">
        <title>Chlorella ohadii genome sequencing and assembly.</title>
        <authorList>
            <person name="Murik O."/>
            <person name="Treves H."/>
            <person name="Kedem I."/>
            <person name="Shotland Y."/>
            <person name="Kaplan A."/>
        </authorList>
    </citation>
    <scope>NUCLEOTIDE SEQUENCE</scope>
    <source>
        <strain evidence="4">1</strain>
    </source>
</reference>
<proteinExistence type="predicted"/>
<dbReference type="InterPro" id="IPR002791">
    <property type="entry name" value="ARMT1-like_metal-bd"/>
</dbReference>
<feature type="compositionally biased region" description="Low complexity" evidence="2">
    <location>
        <begin position="45"/>
        <end position="56"/>
    </location>
</feature>
<dbReference type="EMBL" id="JADXDR010000001">
    <property type="protein sequence ID" value="KAI7846494.1"/>
    <property type="molecule type" value="Genomic_DNA"/>
</dbReference>
<feature type="region of interest" description="Disordered" evidence="2">
    <location>
        <begin position="38"/>
        <end position="68"/>
    </location>
</feature>
<gene>
    <name evidence="4" type="ORF">COHA_000029</name>
</gene>
<keyword evidence="5" id="KW-1185">Reference proteome</keyword>
<sequence>MSAAAAPAASKAEVLVPLPQLLDVAGYNPNSLLRTFKPKAELERSGSSNGSDENGSGSSGGDDGSGSNDAGSKAAFGCLELCRLREDALIAAGFTDIFLPIKARENASALELLPDVCAELDQHTEQRDRWDAVIRGVFAGNIFDLGCAATTSMYHEEGVSFHDTRDKLVQRPWVVDDLDALLDRLCR</sequence>
<name>A0AAD5E3G9_9CHLO</name>
<evidence type="ECO:0000256" key="1">
    <source>
        <dbReference type="ARBA" id="ARBA00001967"/>
    </source>
</evidence>
<evidence type="ECO:0000259" key="3">
    <source>
        <dbReference type="Pfam" id="PF01937"/>
    </source>
</evidence>
<dbReference type="SUPFAM" id="SSF111321">
    <property type="entry name" value="AF1104-like"/>
    <property type="match status" value="1"/>
</dbReference>
<feature type="domain" description="Damage-control phosphatase ARMT1-like metal-binding" evidence="3">
    <location>
        <begin position="78"/>
        <end position="185"/>
    </location>
</feature>
<comment type="cofactor">
    <cofactor evidence="1">
        <name>Ni(2+)</name>
        <dbReference type="ChEBI" id="CHEBI:49786"/>
    </cofactor>
</comment>
<comment type="caution">
    <text evidence="4">The sequence shown here is derived from an EMBL/GenBank/DDBJ whole genome shotgun (WGS) entry which is preliminary data.</text>
</comment>
<accession>A0AAD5E3G9</accession>
<evidence type="ECO:0000313" key="5">
    <source>
        <dbReference type="Proteomes" id="UP001205105"/>
    </source>
</evidence>
<dbReference type="Gene3D" id="1.10.285.20">
    <property type="entry name" value="Uncharacterised protein PF01937, DUF89, domain 2"/>
    <property type="match status" value="1"/>
</dbReference>